<keyword evidence="1" id="KW-1133">Transmembrane helix</keyword>
<proteinExistence type="predicted"/>
<feature type="transmembrane region" description="Helical" evidence="1">
    <location>
        <begin position="7"/>
        <end position="24"/>
    </location>
</feature>
<evidence type="ECO:0008006" key="4">
    <source>
        <dbReference type="Google" id="ProtNLM"/>
    </source>
</evidence>
<dbReference type="Proteomes" id="UP000297834">
    <property type="component" value="Unassembled WGS sequence"/>
</dbReference>
<gene>
    <name evidence="2" type="ORF">E2B99_07345</name>
</gene>
<protein>
    <recommendedName>
        <fullName evidence="4">O-antigen ligase domain-containing protein</fullName>
    </recommendedName>
</protein>
<organism evidence="2 3">
    <name type="scientific">Alkanindiges illinoisensis</name>
    <dbReference type="NCBI Taxonomy" id="197183"/>
    <lineage>
        <taxon>Bacteria</taxon>
        <taxon>Pseudomonadati</taxon>
        <taxon>Pseudomonadota</taxon>
        <taxon>Gammaproteobacteria</taxon>
        <taxon>Moraxellales</taxon>
        <taxon>Moraxellaceae</taxon>
        <taxon>Alkanindiges</taxon>
    </lineage>
</organism>
<accession>A0A4Y7XC17</accession>
<reference evidence="2 3" key="1">
    <citation type="submission" date="2019-03" db="EMBL/GenBank/DDBJ databases">
        <title>Alkanindiges illinoisensis: a potential pathogenic isolated from ascites of a gastric cancer patient with abdominal metastasis.</title>
        <authorList>
            <person name="Hu X."/>
            <person name="Yang B."/>
            <person name="Yan X."/>
            <person name="Lin L."/>
            <person name="Zhao H."/>
            <person name="Zhou F."/>
            <person name="Su B."/>
            <person name="Chen J."/>
            <person name="Rui Y."/>
            <person name="Wang Q."/>
            <person name="Zheng L."/>
        </authorList>
    </citation>
    <scope>NUCLEOTIDE SEQUENCE [LARGE SCALE GENOMIC DNA]</scope>
    <source>
        <strain evidence="2 3">NFYY 23406</strain>
    </source>
</reference>
<dbReference type="AlphaFoldDB" id="A0A4Y7XC17"/>
<keyword evidence="3" id="KW-1185">Reference proteome</keyword>
<name>A0A4Y7XC17_9GAMM</name>
<dbReference type="OrthoDB" id="7063527at2"/>
<keyword evidence="1" id="KW-0812">Transmembrane</keyword>
<feature type="transmembrane region" description="Helical" evidence="1">
    <location>
        <begin position="79"/>
        <end position="97"/>
    </location>
</feature>
<dbReference type="EMBL" id="SNTY01000025">
    <property type="protein sequence ID" value="TEU26821.1"/>
    <property type="molecule type" value="Genomic_DNA"/>
</dbReference>
<feature type="transmembrane region" description="Helical" evidence="1">
    <location>
        <begin position="299"/>
        <end position="327"/>
    </location>
</feature>
<feature type="transmembrane region" description="Helical" evidence="1">
    <location>
        <begin position="333"/>
        <end position="366"/>
    </location>
</feature>
<feature type="transmembrane region" description="Helical" evidence="1">
    <location>
        <begin position="225"/>
        <end position="246"/>
    </location>
</feature>
<feature type="transmembrane region" description="Helical" evidence="1">
    <location>
        <begin position="30"/>
        <end position="48"/>
    </location>
</feature>
<comment type="caution">
    <text evidence="2">The sequence shown here is derived from an EMBL/GenBank/DDBJ whole genome shotgun (WGS) entry which is preliminary data.</text>
</comment>
<evidence type="ECO:0000256" key="1">
    <source>
        <dbReference type="SAM" id="Phobius"/>
    </source>
</evidence>
<sequence>MKIRKKILFKLFVFLILVSIPFSYLNFGGFRVLPFFLIASYSLIFYSLKKIRFNYNLVSYLFLILIVSMMSIFSNSLNSLLSMVCFFLIAYWPLFIERINFSNYFFNKIINIYINIALLMGVGVLLQSYLYNEMSVSIGTINEYADRIGFGFIWMDYSFLSLYFTSLIPLLWYTKKNKGAFAVFFIVVSLVTTARTGFYALIIFTMILLIISFLKNVSINNKISILKLSFFSLFIMPVLFLLKYFFEINASSRILSLDPTGRIDGYISAIDFFKNNFLYGSMYDIEIYRNAVTIIPHNLFIYNLVLGGVVFFLFFIYWLITLILYCFPMRYEYVSYSVVICLIGFQFIPAVFTAYFFAFLISLVFYKSNLKKLSF</sequence>
<feature type="transmembrane region" description="Helical" evidence="1">
    <location>
        <begin position="180"/>
        <end position="213"/>
    </location>
</feature>
<evidence type="ECO:0000313" key="2">
    <source>
        <dbReference type="EMBL" id="TEU26821.1"/>
    </source>
</evidence>
<keyword evidence="1" id="KW-0472">Membrane</keyword>
<feature type="transmembrane region" description="Helical" evidence="1">
    <location>
        <begin position="151"/>
        <end position="173"/>
    </location>
</feature>
<feature type="transmembrane region" description="Helical" evidence="1">
    <location>
        <begin position="109"/>
        <end position="131"/>
    </location>
</feature>
<dbReference type="RefSeq" id="WP_134244268.1">
    <property type="nucleotide sequence ID" value="NZ_SNTY01000025.1"/>
</dbReference>
<evidence type="ECO:0000313" key="3">
    <source>
        <dbReference type="Proteomes" id="UP000297834"/>
    </source>
</evidence>
<feature type="transmembrane region" description="Helical" evidence="1">
    <location>
        <begin position="55"/>
        <end position="73"/>
    </location>
</feature>